<proteinExistence type="predicted"/>
<dbReference type="GO" id="GO:0016787">
    <property type="term" value="F:hydrolase activity"/>
    <property type="evidence" value="ECO:0007669"/>
    <property type="project" value="UniProtKB-KW"/>
</dbReference>
<organism evidence="2 3">
    <name type="scientific">Candidatus Woesebacteria bacterium GW2011_GWA1_39_21</name>
    <dbReference type="NCBI Taxonomy" id="1618550"/>
    <lineage>
        <taxon>Bacteria</taxon>
        <taxon>Candidatus Woeseibacteriota</taxon>
    </lineage>
</organism>
<evidence type="ECO:0000313" key="2">
    <source>
        <dbReference type="EMBL" id="KKR11919.1"/>
    </source>
</evidence>
<dbReference type="InterPro" id="IPR004518">
    <property type="entry name" value="MazG-like_dom"/>
</dbReference>
<evidence type="ECO:0000313" key="3">
    <source>
        <dbReference type="Proteomes" id="UP000034246"/>
    </source>
</evidence>
<accession>A0A0G0N6U8</accession>
<name>A0A0G0N6U8_9BACT</name>
<sequence length="105" mass="12328">MDFKQLQNRALEIRRKYSDLEKMKYGKEWTREQIVQGFVGDVGDLVKLIMAKDGVREVEDVDEKLAHELADCLYSILVIANKYGVDIEEEFLKTMNELEERISTR</sequence>
<evidence type="ECO:0000259" key="1">
    <source>
        <dbReference type="Pfam" id="PF03819"/>
    </source>
</evidence>
<dbReference type="AlphaFoldDB" id="A0A0G0N6U8"/>
<feature type="domain" description="NTP pyrophosphohydrolase MazG-like" evidence="1">
    <location>
        <begin position="32"/>
        <end position="101"/>
    </location>
</feature>
<dbReference type="Gene3D" id="1.10.287.1080">
    <property type="entry name" value="MazG-like"/>
    <property type="match status" value="1"/>
</dbReference>
<protein>
    <submittedName>
        <fullName evidence="2">MazG nucleotide pyrophosphohydrolase</fullName>
    </submittedName>
</protein>
<gene>
    <name evidence="2" type="ORF">UT39_C0002G0100</name>
</gene>
<dbReference type="STRING" id="1618550.UT39_C0002G0100"/>
<comment type="caution">
    <text evidence="2">The sequence shown here is derived from an EMBL/GenBank/DDBJ whole genome shotgun (WGS) entry which is preliminary data.</text>
</comment>
<dbReference type="SUPFAM" id="SSF101386">
    <property type="entry name" value="all-alpha NTP pyrophosphatases"/>
    <property type="match status" value="1"/>
</dbReference>
<reference evidence="2 3" key="1">
    <citation type="journal article" date="2015" name="Nature">
        <title>rRNA introns, odd ribosomes, and small enigmatic genomes across a large radiation of phyla.</title>
        <authorList>
            <person name="Brown C.T."/>
            <person name="Hug L.A."/>
            <person name="Thomas B.C."/>
            <person name="Sharon I."/>
            <person name="Castelle C.J."/>
            <person name="Singh A."/>
            <person name="Wilkins M.J."/>
            <person name="Williams K.H."/>
            <person name="Banfield J.F."/>
        </authorList>
    </citation>
    <scope>NUCLEOTIDE SEQUENCE [LARGE SCALE GENOMIC DNA]</scope>
</reference>
<dbReference type="EMBL" id="LBWP01000002">
    <property type="protein sequence ID" value="KKR11919.1"/>
    <property type="molecule type" value="Genomic_DNA"/>
</dbReference>
<dbReference type="Proteomes" id="UP000034246">
    <property type="component" value="Unassembled WGS sequence"/>
</dbReference>
<keyword evidence="2" id="KW-0378">Hydrolase</keyword>
<dbReference type="Pfam" id="PF03819">
    <property type="entry name" value="MazG"/>
    <property type="match status" value="1"/>
</dbReference>